<dbReference type="InterPro" id="IPR013320">
    <property type="entry name" value="ConA-like_dom_sf"/>
</dbReference>
<dbReference type="SUPFAM" id="SSF49899">
    <property type="entry name" value="Concanavalin A-like lectins/glucanases"/>
    <property type="match status" value="1"/>
</dbReference>
<dbReference type="GO" id="GO:0006078">
    <property type="term" value="P:(1-&gt;6)-beta-D-glucan biosynthetic process"/>
    <property type="evidence" value="ECO:0007669"/>
    <property type="project" value="TreeGrafter"/>
</dbReference>
<dbReference type="RefSeq" id="XP_028478921.1">
    <property type="nucleotide sequence ID" value="XM_028619949.1"/>
</dbReference>
<dbReference type="InterPro" id="IPR000757">
    <property type="entry name" value="Beta-glucanase-like"/>
</dbReference>
<dbReference type="GO" id="GO:0005886">
    <property type="term" value="C:plasma membrane"/>
    <property type="evidence" value="ECO:0007669"/>
    <property type="project" value="TreeGrafter"/>
</dbReference>
<dbReference type="GeneID" id="39588910"/>
<comment type="similarity">
    <text evidence="2">Belongs to the SKN1/KRE6 family.</text>
</comment>
<dbReference type="InterPro" id="IPR005629">
    <property type="entry name" value="Skn1/Kre6/Sbg1"/>
</dbReference>
<proteinExistence type="inferred from homology"/>
<evidence type="ECO:0000256" key="7">
    <source>
        <dbReference type="ARBA" id="ARBA00023180"/>
    </source>
</evidence>
<keyword evidence="3 10" id="KW-0812">Transmembrane</keyword>
<feature type="transmembrane region" description="Helical" evidence="10">
    <location>
        <begin position="153"/>
        <end position="172"/>
    </location>
</feature>
<evidence type="ECO:0000256" key="1">
    <source>
        <dbReference type="ARBA" id="ARBA00004606"/>
    </source>
</evidence>
<protein>
    <recommendedName>
        <fullName evidence="11">GH16 domain-containing protein</fullName>
    </recommendedName>
</protein>
<dbReference type="GO" id="GO:0005789">
    <property type="term" value="C:endoplasmic reticulum membrane"/>
    <property type="evidence" value="ECO:0007669"/>
    <property type="project" value="TreeGrafter"/>
</dbReference>
<dbReference type="FunFam" id="2.60.120.200:FF:000140">
    <property type="entry name" value="Beta-glucan synthesis-associated protein"/>
    <property type="match status" value="1"/>
</dbReference>
<reference evidence="12 13" key="1">
    <citation type="submission" date="2018-11" db="EMBL/GenBank/DDBJ databases">
        <title>Genome sequence of Apiotrichum porosum DSM 27194.</title>
        <authorList>
            <person name="Aliyu H."/>
            <person name="Gorte O."/>
            <person name="Ochsenreither K."/>
        </authorList>
    </citation>
    <scope>NUCLEOTIDE SEQUENCE [LARGE SCALE GENOMIC DNA]</scope>
    <source>
        <strain evidence="12 13">DSM 27194</strain>
    </source>
</reference>
<dbReference type="PANTHER" id="PTHR31361:SF15">
    <property type="entry name" value="GH16 DOMAIN-CONTAINING PROTEIN"/>
    <property type="match status" value="1"/>
</dbReference>
<comment type="caution">
    <text evidence="12">The sequence shown here is derived from an EMBL/GenBank/DDBJ whole genome shotgun (WGS) entry which is preliminary data.</text>
</comment>
<dbReference type="PROSITE" id="PS51762">
    <property type="entry name" value="GH16_2"/>
    <property type="match status" value="1"/>
</dbReference>
<evidence type="ECO:0000256" key="2">
    <source>
        <dbReference type="ARBA" id="ARBA00010962"/>
    </source>
</evidence>
<evidence type="ECO:0000256" key="4">
    <source>
        <dbReference type="ARBA" id="ARBA00022968"/>
    </source>
</evidence>
<feature type="region of interest" description="Disordered" evidence="9">
    <location>
        <begin position="1"/>
        <end position="88"/>
    </location>
</feature>
<organism evidence="12 13">
    <name type="scientific">Apiotrichum porosum</name>
    <dbReference type="NCBI Taxonomy" id="105984"/>
    <lineage>
        <taxon>Eukaryota</taxon>
        <taxon>Fungi</taxon>
        <taxon>Dikarya</taxon>
        <taxon>Basidiomycota</taxon>
        <taxon>Agaricomycotina</taxon>
        <taxon>Tremellomycetes</taxon>
        <taxon>Trichosporonales</taxon>
        <taxon>Trichosporonaceae</taxon>
        <taxon>Apiotrichum</taxon>
    </lineage>
</organism>
<feature type="domain" description="GH16" evidence="11">
    <location>
        <begin position="201"/>
        <end position="591"/>
    </location>
</feature>
<dbReference type="FunFam" id="2.60.120.200:FF:000135">
    <property type="entry name" value="Related to KRE6-glucan synthase subunit"/>
    <property type="match status" value="1"/>
</dbReference>
<feature type="compositionally biased region" description="Polar residues" evidence="9">
    <location>
        <begin position="7"/>
        <end position="38"/>
    </location>
</feature>
<evidence type="ECO:0000256" key="9">
    <source>
        <dbReference type="SAM" id="MobiDB-lite"/>
    </source>
</evidence>
<name>A0A427Y4X0_9TREE</name>
<keyword evidence="7" id="KW-0325">Glycoprotein</keyword>
<evidence type="ECO:0000256" key="6">
    <source>
        <dbReference type="ARBA" id="ARBA00023136"/>
    </source>
</evidence>
<keyword evidence="4" id="KW-0735">Signal-anchor</keyword>
<dbReference type="Pfam" id="PF03935">
    <property type="entry name" value="SKN1_KRE6_Sbg1"/>
    <property type="match status" value="1"/>
</dbReference>
<keyword evidence="5 10" id="KW-1133">Transmembrane helix</keyword>
<keyword evidence="6 10" id="KW-0472">Membrane</keyword>
<keyword evidence="8" id="KW-0961">Cell wall biogenesis/degradation</keyword>
<dbReference type="PANTHER" id="PTHR31361">
    <property type="entry name" value="BETA-GLUCAN SYNTHESIS-ASSOCIATED PROTEIN KRE6-RELATED"/>
    <property type="match status" value="1"/>
</dbReference>
<dbReference type="GO" id="GO:0015926">
    <property type="term" value="F:glucosidase activity"/>
    <property type="evidence" value="ECO:0007669"/>
    <property type="project" value="TreeGrafter"/>
</dbReference>
<evidence type="ECO:0000256" key="8">
    <source>
        <dbReference type="ARBA" id="ARBA00023316"/>
    </source>
</evidence>
<feature type="compositionally biased region" description="Polar residues" evidence="9">
    <location>
        <begin position="77"/>
        <end position="88"/>
    </location>
</feature>
<evidence type="ECO:0000256" key="3">
    <source>
        <dbReference type="ARBA" id="ARBA00022692"/>
    </source>
</evidence>
<evidence type="ECO:0000256" key="10">
    <source>
        <dbReference type="SAM" id="Phobius"/>
    </source>
</evidence>
<evidence type="ECO:0000313" key="13">
    <source>
        <dbReference type="Proteomes" id="UP000279236"/>
    </source>
</evidence>
<dbReference type="EMBL" id="RSCE01000002">
    <property type="protein sequence ID" value="RSH86136.1"/>
    <property type="molecule type" value="Genomic_DNA"/>
</dbReference>
<dbReference type="Proteomes" id="UP000279236">
    <property type="component" value="Unassembled WGS sequence"/>
</dbReference>
<accession>A0A427Y4X0</accession>
<evidence type="ECO:0000256" key="5">
    <source>
        <dbReference type="ARBA" id="ARBA00022989"/>
    </source>
</evidence>
<evidence type="ECO:0000259" key="11">
    <source>
        <dbReference type="PROSITE" id="PS51762"/>
    </source>
</evidence>
<keyword evidence="13" id="KW-1185">Reference proteome</keyword>
<dbReference type="STRING" id="105984.A0A427Y4X0"/>
<dbReference type="Gene3D" id="2.60.120.200">
    <property type="match status" value="1"/>
</dbReference>
<evidence type="ECO:0000313" key="12">
    <source>
        <dbReference type="EMBL" id="RSH86136.1"/>
    </source>
</evidence>
<dbReference type="OrthoDB" id="412647at2759"/>
<dbReference type="GO" id="GO:0031505">
    <property type="term" value="P:fungal-type cell wall organization"/>
    <property type="evidence" value="ECO:0007669"/>
    <property type="project" value="TreeGrafter"/>
</dbReference>
<dbReference type="AlphaFoldDB" id="A0A427Y4X0"/>
<comment type="subcellular location">
    <subcellularLocation>
        <location evidence="1">Membrane</location>
        <topology evidence="1">Single-pass type II membrane protein</topology>
    </subcellularLocation>
</comment>
<gene>
    <name evidence="12" type="ORF">EHS24_004367</name>
</gene>
<sequence length="640" mass="68688">MPLRLSQFGQSPQSAPLLASAQTPGVSQSRLSETSLASGSYERGSSAPGYDSSNYGPSANMGPSAATASGPRYGPSATASPQSSTMSRIANSEQMPLRGGAAGMAGGAAAGGVMAGVDDDDLDDQLHTFTAADRKDLSSPFTLNSWRGWANGFTLFVLLAGFVVLFAGYPIISHYADSNASSGSSTSGYNLGGINASGQYPEITNFPTLIDADTPSSALTRTGTDGNKWTLVFSDEFEREGRTFYDGDDPFFTAVDIHYWPTNDFEWYDPSAVTTKDGHLLITLSQEPTNDLMFKSGMLQSWNQLCFNKNAYFEVSVSLPGNNYIGGFWPGIWTMGNLGRPGYGASTEGLWPYSYSSCDVGILPNQTYTNGSGPAAALDTGSDSYGGTLSYLPGQRLSACNCDSSTHPGPSGVGRSAVEIDLIEAQIDLTNKKGQVSQSAQVAPFDDYYQFNNCSDCVKIYDSDLTYYNTYLGGVYQQAVSGLTYVDSSIYYGTSAEFGTFGFEFVSNFDDPTDGYIEWVSMGTASWRMNAKAVAANAAVGLSQRLISQEPMALIFNLGMSNNFENVDFNHMPFPNYMRVDYIRVYQLDGGDGSIGCDPSDRPTADYISTYAEVYANPNLTTWEGAGYTFPTNKMTNPTC</sequence>